<dbReference type="PROSITE" id="PS50970">
    <property type="entry name" value="HCY"/>
    <property type="match status" value="1"/>
</dbReference>
<proteinExistence type="predicted"/>
<dbReference type="FunFam" id="3.20.20.330:FF:000002">
    <property type="entry name" value="Homocysteine S-methyltransferase"/>
    <property type="match status" value="1"/>
</dbReference>
<dbReference type="Pfam" id="PF02574">
    <property type="entry name" value="S-methyl_trans"/>
    <property type="match status" value="1"/>
</dbReference>
<sequence length="318" mass="34608">MNPIDTILQNFGLVILDGALATELERRGADLNDPLWSARLLLEEPDLIREVHADYFRAGADCAITASYQATFPGFARRGLGHQAASELMRRSVRLACDARDAVWATLDHTRRPHPLVAASIGPYGAFLHDGSEYRGDYTISDADLLAFHRPRMAVLSDAGADLLALETIPSFREAQLLLRLLEEFPQTWAWMSFSARDGQHISDGTPFATCVAEIAQHPQVAAVGVNCTAPGYVAELLRVARDLTTKPLLAYPNSGEIYDPATHAWCGIASVGDYAAEAQKWYAEGASILGGCCRTTPDHIRAIAAWARAAHQGAERV</sequence>
<dbReference type="Proteomes" id="UP000054010">
    <property type="component" value="Unassembled WGS sequence"/>
</dbReference>
<dbReference type="GO" id="GO:0033528">
    <property type="term" value="P:S-methylmethionine cycle"/>
    <property type="evidence" value="ECO:0007669"/>
    <property type="project" value="TreeGrafter"/>
</dbReference>
<evidence type="ECO:0000256" key="7">
    <source>
        <dbReference type="PROSITE-ProRule" id="PRU00333"/>
    </source>
</evidence>
<evidence type="ECO:0000313" key="9">
    <source>
        <dbReference type="EMBL" id="EFO80949.1"/>
    </source>
</evidence>
<gene>
    <name evidence="9" type="ORF">OSCT_1180</name>
</gene>
<evidence type="ECO:0000259" key="8">
    <source>
        <dbReference type="PROSITE" id="PS50970"/>
    </source>
</evidence>
<dbReference type="AlphaFoldDB" id="E1ICX9"/>
<dbReference type="PIRSF" id="PIRSF037505">
    <property type="entry name" value="Betaine_HMT"/>
    <property type="match status" value="1"/>
</dbReference>
<evidence type="ECO:0000313" key="10">
    <source>
        <dbReference type="Proteomes" id="UP000054010"/>
    </source>
</evidence>
<feature type="domain" description="Hcy-binding" evidence="8">
    <location>
        <begin position="2"/>
        <end position="308"/>
    </location>
</feature>
<evidence type="ECO:0000256" key="2">
    <source>
        <dbReference type="ARBA" id="ARBA00022679"/>
    </source>
</evidence>
<dbReference type="Gene3D" id="3.20.20.330">
    <property type="entry name" value="Homocysteine-binding-like domain"/>
    <property type="match status" value="1"/>
</dbReference>
<feature type="binding site" evidence="6 7">
    <location>
        <position position="293"/>
    </location>
    <ligand>
        <name>Zn(2+)</name>
        <dbReference type="ChEBI" id="CHEBI:29105"/>
    </ligand>
</feature>
<dbReference type="PANTHER" id="PTHR46015:SF1">
    <property type="entry name" value="HOMOCYSTEINE S-METHYLTRANSFERASE-LIKE ISOFORM 1"/>
    <property type="match status" value="1"/>
</dbReference>
<reference evidence="9 10" key="1">
    <citation type="journal article" date="2011" name="J. Bacteriol.">
        <title>Draft genome sequence of the anoxygenic filamentous phototrophic bacterium Oscillochloris trichoides subsp. DG-6.</title>
        <authorList>
            <person name="Kuznetsov B.B."/>
            <person name="Ivanovsky R.N."/>
            <person name="Keppen O.I."/>
            <person name="Sukhacheva M.V."/>
            <person name="Bumazhkin B.K."/>
            <person name="Patutina E.O."/>
            <person name="Beletsky A.V."/>
            <person name="Mardanov A.V."/>
            <person name="Baslerov R.V."/>
            <person name="Panteleeva A.N."/>
            <person name="Kolganova T.V."/>
            <person name="Ravin N.V."/>
            <person name="Skryabin K.G."/>
        </authorList>
    </citation>
    <scope>NUCLEOTIDE SEQUENCE [LARGE SCALE GENOMIC DNA]</scope>
    <source>
        <strain evidence="9 10">DG-6</strain>
    </source>
</reference>
<keyword evidence="3 6" id="KW-0479">Metal-binding</keyword>
<dbReference type="eggNOG" id="COG2040">
    <property type="taxonomic scope" value="Bacteria"/>
</dbReference>
<dbReference type="InterPro" id="IPR051486">
    <property type="entry name" value="Hcy_S-methyltransferase"/>
</dbReference>
<comment type="caution">
    <text evidence="9">The sequence shown here is derived from an EMBL/GenBank/DDBJ whole genome shotgun (WGS) entry which is preliminary data.</text>
</comment>
<dbReference type="InterPro" id="IPR003726">
    <property type="entry name" value="HCY_dom"/>
</dbReference>
<keyword evidence="1 7" id="KW-0489">Methyltransferase</keyword>
<dbReference type="InterPro" id="IPR017226">
    <property type="entry name" value="BHMT-like"/>
</dbReference>
<dbReference type="EMBL" id="ADVR01000033">
    <property type="protein sequence ID" value="EFO80949.1"/>
    <property type="molecule type" value="Genomic_DNA"/>
</dbReference>
<evidence type="ECO:0000256" key="6">
    <source>
        <dbReference type="PIRSR" id="PIRSR037505-2"/>
    </source>
</evidence>
<evidence type="ECO:0000256" key="4">
    <source>
        <dbReference type="ARBA" id="ARBA00022833"/>
    </source>
</evidence>
<evidence type="ECO:0000256" key="5">
    <source>
        <dbReference type="ARBA" id="ARBA00076752"/>
    </source>
</evidence>
<protein>
    <recommendedName>
        <fullName evidence="5">S-methylmethionine:homocysteine methyltransferase</fullName>
    </recommendedName>
</protein>
<dbReference type="NCBIfam" id="NF007020">
    <property type="entry name" value="PRK09485.1"/>
    <property type="match status" value="1"/>
</dbReference>
<dbReference type="InterPro" id="IPR036589">
    <property type="entry name" value="HCY_dom_sf"/>
</dbReference>
<dbReference type="GO" id="GO:0008270">
    <property type="term" value="F:zinc ion binding"/>
    <property type="evidence" value="ECO:0007669"/>
    <property type="project" value="InterPro"/>
</dbReference>
<evidence type="ECO:0000256" key="3">
    <source>
        <dbReference type="ARBA" id="ARBA00022723"/>
    </source>
</evidence>
<keyword evidence="4 6" id="KW-0862">Zinc</keyword>
<organism evidence="9 10">
    <name type="scientific">Oscillochloris trichoides DG-6</name>
    <dbReference type="NCBI Taxonomy" id="765420"/>
    <lineage>
        <taxon>Bacteria</taxon>
        <taxon>Bacillati</taxon>
        <taxon>Chloroflexota</taxon>
        <taxon>Chloroflexia</taxon>
        <taxon>Chloroflexales</taxon>
        <taxon>Chloroflexineae</taxon>
        <taxon>Oscillochloridaceae</taxon>
        <taxon>Oscillochloris</taxon>
    </lineage>
</organism>
<feature type="binding site" evidence="6 7">
    <location>
        <position position="228"/>
    </location>
    <ligand>
        <name>Zn(2+)</name>
        <dbReference type="ChEBI" id="CHEBI:29105"/>
    </ligand>
</feature>
<evidence type="ECO:0000256" key="1">
    <source>
        <dbReference type="ARBA" id="ARBA00022603"/>
    </source>
</evidence>
<dbReference type="OrthoDB" id="9803687at2"/>
<accession>E1ICX9</accession>
<dbReference type="GO" id="GO:0009086">
    <property type="term" value="P:methionine biosynthetic process"/>
    <property type="evidence" value="ECO:0007669"/>
    <property type="project" value="InterPro"/>
</dbReference>
<dbReference type="SUPFAM" id="SSF82282">
    <property type="entry name" value="Homocysteine S-methyltransferase"/>
    <property type="match status" value="1"/>
</dbReference>
<dbReference type="STRING" id="765420.OSCT_1180"/>
<keyword evidence="2 7" id="KW-0808">Transferase</keyword>
<dbReference type="PANTHER" id="PTHR46015">
    <property type="entry name" value="ZGC:172121"/>
    <property type="match status" value="1"/>
</dbReference>
<keyword evidence="10" id="KW-1185">Reference proteome</keyword>
<name>E1ICX9_9CHLR</name>
<feature type="binding site" evidence="6 7">
    <location>
        <position position="294"/>
    </location>
    <ligand>
        <name>Zn(2+)</name>
        <dbReference type="ChEBI" id="CHEBI:29105"/>
    </ligand>
</feature>
<dbReference type="GO" id="GO:0032259">
    <property type="term" value="P:methylation"/>
    <property type="evidence" value="ECO:0007669"/>
    <property type="project" value="UniProtKB-KW"/>
</dbReference>
<dbReference type="HOGENOM" id="CLU_004914_3_2_0"/>
<comment type="cofactor">
    <cofactor evidence="6">
        <name>Zn(2+)</name>
        <dbReference type="ChEBI" id="CHEBI:29105"/>
    </cofactor>
    <text evidence="6">Binds 1 zinc ion per subunit.</text>
</comment>
<dbReference type="GO" id="GO:0008898">
    <property type="term" value="F:S-adenosylmethionine-homocysteine S-methyltransferase activity"/>
    <property type="evidence" value="ECO:0007669"/>
    <property type="project" value="TreeGrafter"/>
</dbReference>